<accession>A0AA39ABV2</accession>
<evidence type="ECO:0000313" key="3">
    <source>
        <dbReference type="Proteomes" id="UP001168098"/>
    </source>
</evidence>
<proteinExistence type="inferred from homology"/>
<keyword evidence="3" id="KW-1185">Reference proteome</keyword>
<comment type="caution">
    <text evidence="2">The sequence shown here is derived from an EMBL/GenBank/DDBJ whole genome shotgun (WGS) entry which is preliminary data.</text>
</comment>
<dbReference type="EMBL" id="JARBHA010000004">
    <property type="protein sequence ID" value="KAJ9704165.1"/>
    <property type="molecule type" value="Genomic_DNA"/>
</dbReference>
<dbReference type="GO" id="GO:0006361">
    <property type="term" value="P:transcription initiation at RNA polymerase I promoter"/>
    <property type="evidence" value="ECO:0007669"/>
    <property type="project" value="InterPro"/>
</dbReference>
<dbReference type="InterPro" id="IPR007991">
    <property type="entry name" value="RNA_pol_I_trans_ini_fac_RRN3"/>
</dbReference>
<dbReference type="PANTHER" id="PTHR12790:SF0">
    <property type="entry name" value="RNA POLYMERASE I-SPECIFIC TRANSCRIPTION INITIATION FACTOR RRN3-RELATED"/>
    <property type="match status" value="1"/>
</dbReference>
<evidence type="ECO:0000256" key="1">
    <source>
        <dbReference type="ARBA" id="ARBA00010098"/>
    </source>
</evidence>
<reference evidence="2 3" key="1">
    <citation type="journal article" date="2023" name="BMC Biotechnol.">
        <title>Vitis rotundifolia cv Carlos genome sequencing.</title>
        <authorList>
            <person name="Huff M."/>
            <person name="Hulse-Kemp A."/>
            <person name="Scheffler B."/>
            <person name="Youngblood R."/>
            <person name="Simpson S."/>
            <person name="Babiker E."/>
            <person name="Staton M."/>
        </authorList>
    </citation>
    <scope>NUCLEOTIDE SEQUENCE [LARGE SCALE GENOMIC DNA]</scope>
    <source>
        <tissue evidence="2">Leaf</tissue>
    </source>
</reference>
<dbReference type="GO" id="GO:0005634">
    <property type="term" value="C:nucleus"/>
    <property type="evidence" value="ECO:0007669"/>
    <property type="project" value="TreeGrafter"/>
</dbReference>
<sequence>MPFSLGAFCGDRQSRIRLASVRWLNDLKKILFQSSLLWFQIENVQLGAASSGNYLDCCLDMLVRNFMTPYSFLDLLKQPRGLARKDQVLSRVHSTSEDIADLVPLVPSRLVPKVIQRMPNVFTKEPLIVLHVENMLRLESGAIQELVGKMMLVAMMDRLVDLDVEIAWEEILQDDYSQGMFEMELEDIEEPADDVKNDGGEFVMFYACALDPENCGVRFSRMLADFFVCSTFSTPMPPQQFYAEQVVLLILQVICPMESF</sequence>
<dbReference type="Proteomes" id="UP001168098">
    <property type="component" value="Unassembled WGS sequence"/>
</dbReference>
<dbReference type="GO" id="GO:0001181">
    <property type="term" value="F:RNA polymerase I general transcription initiation factor activity"/>
    <property type="evidence" value="ECO:0007669"/>
    <property type="project" value="InterPro"/>
</dbReference>
<dbReference type="AlphaFoldDB" id="A0AA39ABV2"/>
<dbReference type="Pfam" id="PF05327">
    <property type="entry name" value="RRN3"/>
    <property type="match status" value="1"/>
</dbReference>
<protein>
    <submittedName>
        <fullName evidence="2">Uncharacterized protein</fullName>
    </submittedName>
</protein>
<dbReference type="PANTHER" id="PTHR12790">
    <property type="entry name" value="TRANSCRIPTION INITIATION FACTOR IA RRN3"/>
    <property type="match status" value="1"/>
</dbReference>
<name>A0AA39ABV2_VITRO</name>
<gene>
    <name evidence="2" type="ORF">PVL29_005446</name>
</gene>
<dbReference type="GO" id="GO:0001042">
    <property type="term" value="F:RNA polymerase I core binding"/>
    <property type="evidence" value="ECO:0007669"/>
    <property type="project" value="TreeGrafter"/>
</dbReference>
<comment type="similarity">
    <text evidence="1">Belongs to the RRN3 family.</text>
</comment>
<organism evidence="2 3">
    <name type="scientific">Vitis rotundifolia</name>
    <name type="common">Muscadine grape</name>
    <dbReference type="NCBI Taxonomy" id="103349"/>
    <lineage>
        <taxon>Eukaryota</taxon>
        <taxon>Viridiplantae</taxon>
        <taxon>Streptophyta</taxon>
        <taxon>Embryophyta</taxon>
        <taxon>Tracheophyta</taxon>
        <taxon>Spermatophyta</taxon>
        <taxon>Magnoliopsida</taxon>
        <taxon>eudicotyledons</taxon>
        <taxon>Gunneridae</taxon>
        <taxon>Pentapetalae</taxon>
        <taxon>rosids</taxon>
        <taxon>Vitales</taxon>
        <taxon>Vitaceae</taxon>
        <taxon>Viteae</taxon>
        <taxon>Vitis</taxon>
    </lineage>
</organism>
<evidence type="ECO:0000313" key="2">
    <source>
        <dbReference type="EMBL" id="KAJ9704165.1"/>
    </source>
</evidence>